<proteinExistence type="predicted"/>
<feature type="region of interest" description="Disordered" evidence="1">
    <location>
        <begin position="60"/>
        <end position="131"/>
    </location>
</feature>
<name>A0A9W6BB19_9CHLO</name>
<feature type="compositionally biased region" description="Low complexity" evidence="1">
    <location>
        <begin position="120"/>
        <end position="131"/>
    </location>
</feature>
<comment type="caution">
    <text evidence="2">The sequence shown here is derived from an EMBL/GenBank/DDBJ whole genome shotgun (WGS) entry which is preliminary data.</text>
</comment>
<evidence type="ECO:0000313" key="2">
    <source>
        <dbReference type="EMBL" id="GLC48261.1"/>
    </source>
</evidence>
<evidence type="ECO:0000313" key="3">
    <source>
        <dbReference type="Proteomes" id="UP001165080"/>
    </source>
</evidence>
<accession>A0A9W6BB19</accession>
<protein>
    <submittedName>
        <fullName evidence="2">Uncharacterized protein</fullName>
    </submittedName>
</protein>
<dbReference type="AlphaFoldDB" id="A0A9W6BB19"/>
<gene>
    <name evidence="2" type="primary">PLEST000809</name>
    <name evidence="2" type="ORF">PLESTB_000076500</name>
</gene>
<sequence length="131" mass="12249">MRPAEVVMDGVANAPGPVKWGAAGAVVGATAAGVVGPLGAVAGAVIGAQAAATMAAVLDPPPTSRLHGAADYETVEAPVAGPDPEAGRSEGAEAEPALSGLVGEGQRGPSPPRHSAVDTSAGAGASSPGLG</sequence>
<keyword evidence="3" id="KW-1185">Reference proteome</keyword>
<dbReference type="Proteomes" id="UP001165080">
    <property type="component" value="Unassembled WGS sequence"/>
</dbReference>
<dbReference type="EMBL" id="BRXU01000001">
    <property type="protein sequence ID" value="GLC48261.1"/>
    <property type="molecule type" value="Genomic_DNA"/>
</dbReference>
<evidence type="ECO:0000256" key="1">
    <source>
        <dbReference type="SAM" id="MobiDB-lite"/>
    </source>
</evidence>
<organism evidence="2 3">
    <name type="scientific">Pleodorina starrii</name>
    <dbReference type="NCBI Taxonomy" id="330485"/>
    <lineage>
        <taxon>Eukaryota</taxon>
        <taxon>Viridiplantae</taxon>
        <taxon>Chlorophyta</taxon>
        <taxon>core chlorophytes</taxon>
        <taxon>Chlorophyceae</taxon>
        <taxon>CS clade</taxon>
        <taxon>Chlamydomonadales</taxon>
        <taxon>Volvocaceae</taxon>
        <taxon>Pleodorina</taxon>
    </lineage>
</organism>
<reference evidence="2 3" key="1">
    <citation type="journal article" date="2023" name="Commun. Biol.">
        <title>Reorganization of the ancestral sex-determining regions during the evolution of trioecy in Pleodorina starrii.</title>
        <authorList>
            <person name="Takahashi K."/>
            <person name="Suzuki S."/>
            <person name="Kawai-Toyooka H."/>
            <person name="Yamamoto K."/>
            <person name="Hamaji T."/>
            <person name="Ootsuki R."/>
            <person name="Yamaguchi H."/>
            <person name="Kawachi M."/>
            <person name="Higashiyama T."/>
            <person name="Nozaki H."/>
        </authorList>
    </citation>
    <scope>NUCLEOTIDE SEQUENCE [LARGE SCALE GENOMIC DNA]</scope>
    <source>
        <strain evidence="2 3">NIES-4479</strain>
    </source>
</reference>